<dbReference type="InterPro" id="IPR005467">
    <property type="entry name" value="His_kinase_dom"/>
</dbReference>
<evidence type="ECO:0000313" key="14">
    <source>
        <dbReference type="EMBL" id="AYG59318.1"/>
    </source>
</evidence>
<evidence type="ECO:0000256" key="1">
    <source>
        <dbReference type="ARBA" id="ARBA00000085"/>
    </source>
</evidence>
<dbReference type="InterPro" id="IPR035965">
    <property type="entry name" value="PAS-like_dom_sf"/>
</dbReference>
<feature type="transmembrane region" description="Helical" evidence="10">
    <location>
        <begin position="24"/>
        <end position="44"/>
    </location>
</feature>
<dbReference type="Pfam" id="PF13188">
    <property type="entry name" value="PAS_8"/>
    <property type="match status" value="1"/>
</dbReference>
<comment type="catalytic activity">
    <reaction evidence="1">
        <text>ATP + protein L-histidine = ADP + protein N-phospho-L-histidine.</text>
        <dbReference type="EC" id="2.7.13.3"/>
    </reaction>
</comment>
<keyword evidence="8" id="KW-0902">Two-component regulatory system</keyword>
<evidence type="ECO:0000256" key="7">
    <source>
        <dbReference type="ARBA" id="ARBA00022840"/>
    </source>
</evidence>
<dbReference type="Gene3D" id="1.10.287.130">
    <property type="match status" value="1"/>
</dbReference>
<dbReference type="SMART" id="SM00387">
    <property type="entry name" value="HATPase_c"/>
    <property type="match status" value="1"/>
</dbReference>
<dbReference type="InterPro" id="IPR003594">
    <property type="entry name" value="HATPase_dom"/>
</dbReference>
<dbReference type="Proteomes" id="UP000282195">
    <property type="component" value="Chromosome"/>
</dbReference>
<dbReference type="InterPro" id="IPR036097">
    <property type="entry name" value="HisK_dim/P_sf"/>
</dbReference>
<keyword evidence="3 9" id="KW-0597">Phosphoprotein</keyword>
<dbReference type="PROSITE" id="PS50110">
    <property type="entry name" value="RESPONSE_REGULATORY"/>
    <property type="match status" value="1"/>
</dbReference>
<evidence type="ECO:0000256" key="8">
    <source>
        <dbReference type="ARBA" id="ARBA00023012"/>
    </source>
</evidence>
<keyword evidence="15" id="KW-1185">Reference proteome</keyword>
<dbReference type="CDD" id="cd00130">
    <property type="entry name" value="PAS"/>
    <property type="match status" value="2"/>
</dbReference>
<dbReference type="SMART" id="SM00388">
    <property type="entry name" value="HisKA"/>
    <property type="match status" value="1"/>
</dbReference>
<evidence type="ECO:0000256" key="5">
    <source>
        <dbReference type="ARBA" id="ARBA00022741"/>
    </source>
</evidence>
<evidence type="ECO:0000256" key="4">
    <source>
        <dbReference type="ARBA" id="ARBA00022679"/>
    </source>
</evidence>
<dbReference type="Pfam" id="PF00072">
    <property type="entry name" value="Response_reg"/>
    <property type="match status" value="1"/>
</dbReference>
<feature type="domain" description="Histidine kinase" evidence="11">
    <location>
        <begin position="487"/>
        <end position="711"/>
    </location>
</feature>
<dbReference type="GO" id="GO:0005524">
    <property type="term" value="F:ATP binding"/>
    <property type="evidence" value="ECO:0007669"/>
    <property type="project" value="UniProtKB-KW"/>
</dbReference>
<dbReference type="InterPro" id="IPR001789">
    <property type="entry name" value="Sig_transdc_resp-reg_receiver"/>
</dbReference>
<gene>
    <name evidence="14" type="ORF">CCGE525_11345</name>
</gene>
<dbReference type="FunFam" id="1.10.287.130:FF:000037">
    <property type="entry name" value="Hybrid sensor histidine kinase/response regulator"/>
    <property type="match status" value="1"/>
</dbReference>
<keyword evidence="10" id="KW-0472">Membrane</keyword>
<dbReference type="AlphaFoldDB" id="A0A387FKC7"/>
<dbReference type="SUPFAM" id="SSF55874">
    <property type="entry name" value="ATPase domain of HSP90 chaperone/DNA topoisomerase II/histidine kinase"/>
    <property type="match status" value="1"/>
</dbReference>
<feature type="domain" description="PAS" evidence="13">
    <location>
        <begin position="84"/>
        <end position="120"/>
    </location>
</feature>
<dbReference type="SUPFAM" id="SSF55785">
    <property type="entry name" value="PYP-like sensor domain (PAS domain)"/>
    <property type="match status" value="2"/>
</dbReference>
<evidence type="ECO:0000256" key="3">
    <source>
        <dbReference type="ARBA" id="ARBA00022553"/>
    </source>
</evidence>
<organism evidence="14 15">
    <name type="scientific">Rhizobium jaguaris</name>
    <dbReference type="NCBI Taxonomy" id="1312183"/>
    <lineage>
        <taxon>Bacteria</taxon>
        <taxon>Pseudomonadati</taxon>
        <taxon>Pseudomonadota</taxon>
        <taxon>Alphaproteobacteria</taxon>
        <taxon>Hyphomicrobiales</taxon>
        <taxon>Rhizobiaceae</taxon>
        <taxon>Rhizobium/Agrobacterium group</taxon>
        <taxon>Rhizobium</taxon>
    </lineage>
</organism>
<dbReference type="EC" id="2.7.13.3" evidence="2"/>
<protein>
    <recommendedName>
        <fullName evidence="2">histidine kinase</fullName>
        <ecNumber evidence="2">2.7.13.3</ecNumber>
    </recommendedName>
</protein>
<dbReference type="PANTHER" id="PTHR43065:SF42">
    <property type="entry name" value="TWO-COMPONENT SENSOR PPRA"/>
    <property type="match status" value="1"/>
</dbReference>
<dbReference type="Gene3D" id="3.40.50.2300">
    <property type="match status" value="1"/>
</dbReference>
<evidence type="ECO:0000256" key="2">
    <source>
        <dbReference type="ARBA" id="ARBA00012438"/>
    </source>
</evidence>
<dbReference type="SMART" id="SM00091">
    <property type="entry name" value="PAS"/>
    <property type="match status" value="3"/>
</dbReference>
<dbReference type="Gene3D" id="3.30.565.10">
    <property type="entry name" value="Histidine kinase-like ATPase, C-terminal domain"/>
    <property type="match status" value="1"/>
</dbReference>
<feature type="domain" description="Response regulatory" evidence="12">
    <location>
        <begin position="754"/>
        <end position="870"/>
    </location>
</feature>
<dbReference type="PROSITE" id="PS50109">
    <property type="entry name" value="HIS_KIN"/>
    <property type="match status" value="1"/>
</dbReference>
<dbReference type="Pfam" id="PF02518">
    <property type="entry name" value="HATPase_c"/>
    <property type="match status" value="1"/>
</dbReference>
<dbReference type="OrthoDB" id="9796100at2"/>
<name>A0A387FKC7_9HYPH</name>
<sequence length="872" mass="95464">MTKQRQSDEYSVPLVDRGVRSGTALRIILLALVLVAAAVAFVVFKDQLDNETVLGGLGILAMVGIFFLVSSIIGFVEVMPQTQSDSLARSFLNSHPDGTLITDEKGRIIYANAAYGRLTGAAKATEVQSLETLLSRNRESNEALYRLANGLRDGKEGSEEFRLLKPLGPEEGNGNGAHWYRLKARVLPPEQGSGKALHIWQVTDITSERDDQERFFKELQNAIDYLDHAPAGFFSAGRKGEIFYLNATLAEWLGFDLTKFTPGSMTIGDLVAGEGLALIQSVQAEPGLKKTVSLDLDLRRANGQSLPVQIVHSVTSMRDGAPGESRTIVLTRQNGGDNDQSASVAAMRFSRFFNNTPMAIASVDGAGRILRTNAPFLKLFSDLVSRDDIERGAALETIVYEADRPRLEQALAAAKDRQGDIPPIDSRNPNDDTRHFRFYVNAVIDQTDEAPEEAAIVYAVEVTEQKALETQMAQTQKLNAVGTLAGGIAHDFNNVLTAILLSSDHLLLQARPSDASFADLMEIKRNANRAAVLVRQLLAFSRKQTMRPTILNLTDVIGDLRMLVDRLLSGTHVKLDVDYGRDLWPVKTDLSQFEQVLINLCVNARDAMPGGGTLTLRTRNLSATDVASFNYAYLPHEEMVLVEVSDTGTGIAPDIMDKIFEPFFTTKEVGKGTGLGLAMVYGIIKQSGGYIHPESEVGKGTTFRIFLPRHIVEIPTIIEGQVSESRDISAMDQSVAAIVPPPDEPADLTGKSAVVLLVEDEEAVRRGGKRMLETRGYTVYEAGSGVEALDIMDELDGQVDVVVSDVVMPEMDGPSLLRELRKKYPDMKFIFVSGYAEDAFARNLPADAKFGFLPKPFSLKQLAVVVRETLDR</sequence>
<evidence type="ECO:0000259" key="11">
    <source>
        <dbReference type="PROSITE" id="PS50109"/>
    </source>
</evidence>
<evidence type="ECO:0000259" key="13">
    <source>
        <dbReference type="PROSITE" id="PS50112"/>
    </source>
</evidence>
<dbReference type="GO" id="GO:0000155">
    <property type="term" value="F:phosphorelay sensor kinase activity"/>
    <property type="evidence" value="ECO:0007669"/>
    <property type="project" value="InterPro"/>
</dbReference>
<evidence type="ECO:0000256" key="9">
    <source>
        <dbReference type="PROSITE-ProRule" id="PRU00169"/>
    </source>
</evidence>
<dbReference type="CDD" id="cd00082">
    <property type="entry name" value="HisKA"/>
    <property type="match status" value="1"/>
</dbReference>
<dbReference type="InterPro" id="IPR000014">
    <property type="entry name" value="PAS"/>
</dbReference>
<dbReference type="Pfam" id="PF00989">
    <property type="entry name" value="PAS"/>
    <property type="match status" value="1"/>
</dbReference>
<evidence type="ECO:0000313" key="15">
    <source>
        <dbReference type="Proteomes" id="UP000282195"/>
    </source>
</evidence>
<feature type="modified residue" description="4-aspartylphosphate" evidence="9">
    <location>
        <position position="805"/>
    </location>
</feature>
<proteinExistence type="predicted"/>
<keyword evidence="4" id="KW-0808">Transferase</keyword>
<dbReference type="InterPro" id="IPR011006">
    <property type="entry name" value="CheY-like_superfamily"/>
</dbReference>
<dbReference type="Gene3D" id="3.30.450.20">
    <property type="entry name" value="PAS domain"/>
    <property type="match status" value="2"/>
</dbReference>
<dbReference type="KEGG" id="rjg:CCGE525_11345"/>
<evidence type="ECO:0000256" key="6">
    <source>
        <dbReference type="ARBA" id="ARBA00022777"/>
    </source>
</evidence>
<dbReference type="InterPro" id="IPR036890">
    <property type="entry name" value="HATPase_C_sf"/>
</dbReference>
<dbReference type="InterPro" id="IPR004358">
    <property type="entry name" value="Sig_transdc_His_kin-like_C"/>
</dbReference>
<dbReference type="PRINTS" id="PR00344">
    <property type="entry name" value="BCTRLSENSOR"/>
</dbReference>
<keyword evidence="5" id="KW-0547">Nucleotide-binding</keyword>
<dbReference type="NCBIfam" id="NF046020">
    <property type="entry name" value="HisKinCckABruc"/>
    <property type="match status" value="1"/>
</dbReference>
<dbReference type="SMART" id="SM00448">
    <property type="entry name" value="REC"/>
    <property type="match status" value="1"/>
</dbReference>
<dbReference type="InterPro" id="IPR013767">
    <property type="entry name" value="PAS_fold"/>
</dbReference>
<dbReference type="SUPFAM" id="SSF52172">
    <property type="entry name" value="CheY-like"/>
    <property type="match status" value="1"/>
</dbReference>
<accession>A0A387FKC7</accession>
<feature type="transmembrane region" description="Helical" evidence="10">
    <location>
        <begin position="56"/>
        <end position="76"/>
    </location>
</feature>
<evidence type="ECO:0000256" key="10">
    <source>
        <dbReference type="SAM" id="Phobius"/>
    </source>
</evidence>
<dbReference type="EMBL" id="CP032694">
    <property type="protein sequence ID" value="AYG59318.1"/>
    <property type="molecule type" value="Genomic_DNA"/>
</dbReference>
<keyword evidence="10" id="KW-1133">Transmembrane helix</keyword>
<dbReference type="GO" id="GO:0006355">
    <property type="term" value="P:regulation of DNA-templated transcription"/>
    <property type="evidence" value="ECO:0007669"/>
    <property type="project" value="InterPro"/>
</dbReference>
<keyword evidence="10" id="KW-0812">Transmembrane</keyword>
<dbReference type="PROSITE" id="PS50112">
    <property type="entry name" value="PAS"/>
    <property type="match status" value="1"/>
</dbReference>
<dbReference type="InterPro" id="IPR003661">
    <property type="entry name" value="HisK_dim/P_dom"/>
</dbReference>
<dbReference type="RefSeq" id="WP_120704333.1">
    <property type="nucleotide sequence ID" value="NZ_CP032694.1"/>
</dbReference>
<dbReference type="PANTHER" id="PTHR43065">
    <property type="entry name" value="SENSOR HISTIDINE KINASE"/>
    <property type="match status" value="1"/>
</dbReference>
<dbReference type="SUPFAM" id="SSF47384">
    <property type="entry name" value="Homodimeric domain of signal transducing histidine kinase"/>
    <property type="match status" value="1"/>
</dbReference>
<evidence type="ECO:0000259" key="12">
    <source>
        <dbReference type="PROSITE" id="PS50110"/>
    </source>
</evidence>
<keyword evidence="6 14" id="KW-0418">Kinase</keyword>
<reference evidence="14 15" key="1">
    <citation type="submission" date="2018-10" db="EMBL/GenBank/DDBJ databases">
        <title>Rhizobium etli, R. leguminosarum and a new Rhizobium genospecies from Phaseolus dumosus.</title>
        <authorList>
            <person name="Ramirez-Puebla S.T."/>
            <person name="Rogel-Hernandez M.A."/>
            <person name="Guerrero G."/>
            <person name="Ormeno-Orrillo E."/>
            <person name="Martinez-Romero J.C."/>
            <person name="Negrete-Yankelevich S."/>
            <person name="Martinez-Romero E."/>
        </authorList>
    </citation>
    <scope>NUCLEOTIDE SEQUENCE [LARGE SCALE GENOMIC DNA]</scope>
    <source>
        <strain evidence="14 15">CCGE525</strain>
    </source>
</reference>
<keyword evidence="7" id="KW-0067">ATP-binding</keyword>